<reference evidence="2" key="1">
    <citation type="submission" date="2018-02" db="EMBL/GenBank/DDBJ databases">
        <title>Rhizophora mucronata_Transcriptome.</title>
        <authorList>
            <person name="Meera S.P."/>
            <person name="Sreeshan A."/>
            <person name="Augustine A."/>
        </authorList>
    </citation>
    <scope>NUCLEOTIDE SEQUENCE</scope>
    <source>
        <tissue evidence="2">Leaf</tissue>
    </source>
</reference>
<sequence>MVTAEKYNVKRQKHNKISNRGNKLHHLELKFMRQVEASSVVYPLQNHHYICGRLVDVPIRLV</sequence>
<name>A0A2P2JNU6_RHIMU</name>
<evidence type="ECO:0000313" key="2">
    <source>
        <dbReference type="EMBL" id="MBW95137.1"/>
    </source>
</evidence>
<proteinExistence type="predicted"/>
<protein>
    <submittedName>
        <fullName evidence="2">Uncharacterized protein</fullName>
    </submittedName>
</protein>
<feature type="region of interest" description="Disordered" evidence="1">
    <location>
        <begin position="1"/>
        <end position="20"/>
    </location>
</feature>
<dbReference type="EMBL" id="GGEC01014654">
    <property type="protein sequence ID" value="MBW95137.1"/>
    <property type="molecule type" value="Transcribed_RNA"/>
</dbReference>
<evidence type="ECO:0000256" key="1">
    <source>
        <dbReference type="SAM" id="MobiDB-lite"/>
    </source>
</evidence>
<accession>A0A2P2JNU6</accession>
<dbReference type="AlphaFoldDB" id="A0A2P2JNU6"/>
<organism evidence="2">
    <name type="scientific">Rhizophora mucronata</name>
    <name type="common">Asiatic mangrove</name>
    <dbReference type="NCBI Taxonomy" id="61149"/>
    <lineage>
        <taxon>Eukaryota</taxon>
        <taxon>Viridiplantae</taxon>
        <taxon>Streptophyta</taxon>
        <taxon>Embryophyta</taxon>
        <taxon>Tracheophyta</taxon>
        <taxon>Spermatophyta</taxon>
        <taxon>Magnoliopsida</taxon>
        <taxon>eudicotyledons</taxon>
        <taxon>Gunneridae</taxon>
        <taxon>Pentapetalae</taxon>
        <taxon>rosids</taxon>
        <taxon>fabids</taxon>
        <taxon>Malpighiales</taxon>
        <taxon>Rhizophoraceae</taxon>
        <taxon>Rhizophora</taxon>
    </lineage>
</organism>